<dbReference type="EMBL" id="LGRX02025012">
    <property type="protein sequence ID" value="KAK3253090.1"/>
    <property type="molecule type" value="Genomic_DNA"/>
</dbReference>
<evidence type="ECO:0000256" key="1">
    <source>
        <dbReference type="ARBA" id="ARBA00005234"/>
    </source>
</evidence>
<accession>A0AAE0F7D9</accession>
<comment type="caution">
    <text evidence="6">The sequence shown here is derived from an EMBL/GenBank/DDBJ whole genome shotgun (WGS) entry which is preliminary data.</text>
</comment>
<protein>
    <recommendedName>
        <fullName evidence="5">Ubiquitin-like protease family profile domain-containing protein</fullName>
    </recommendedName>
</protein>
<evidence type="ECO:0000256" key="3">
    <source>
        <dbReference type="ARBA" id="ARBA00022801"/>
    </source>
</evidence>
<evidence type="ECO:0000313" key="7">
    <source>
        <dbReference type="Proteomes" id="UP001190700"/>
    </source>
</evidence>
<sequence>MQGPRRSARLAAQNQNASRAPRARPPPNPPPREAPAPNPPFRREANARERRQADVRQGEINDQSVYTTRHSGADIFDKLNFKFGSTGANTLFEPWPQTIDGLRALCRAERNVFESQAEAEAYAGWRYCVVDGGYVGLICNFVPTGPRDGQPVLEIDFGFYMDHGPRNSALYDQRVVKPLLANAMQPLPYNADNSRLLKAAFLDDCRSRDATQPNAYDWLREICVARFQGGRTGWYWVARPGARIGAYNALRHLSARDIRTGGIIPQDDAFIVKQRKIVAFILLNNLTAARRKYNLHDRSKYQPVDAQNPNLYVVRTEMSAADVVRRMHLAVIAARECLHPEIRGILTRTIADETIDDLNMQDSSAACLPPKLTFGFSRVRTGTQDVRNLRRDMLKKNQFEIFAAALTATEIDRQTGFRGNDDNANNRRMQYEMDILDITDEAQQDGLARYVFYTTELANRVNGPIDTDHRAPQDYIQRHTVAGIRRGIVGALHTWAGARAHEMTFVRIMCGADDAVFANVLNPRYRYSTGDAPNGPNVPPSPRVRTARQVYALCLPMEADQFGLQQGDPDAQGRPTCYYTFATNYLQDAFPIPERLPAIQAAQRVSLTDDYETRLENTLETLCHVFAANTHAAMRAFMDKRGYLIFKDVLKEMSPANIQTAHGNLEWDVVGAEYPIYNPHAMFTGKDASKLYPLFYETRADAVLHAHYPGSTTSTLKTGRVIMVEYKDIMERNNPAGRIMDYRSIYQCLCNAYVFFMNVGVLPTHALMIHSTRRAVYRDRDYTVNVQKRTHSAYVSLLRVDLSSRMQMRLFQRVLTNPLNYRMRENNVHGGETVYMDDRVYLFDANERPVNSRWYPCLGEPSEDMPAVMAQDDPYTPNFAVTRACVALHERTRRMWHDGAGTDVDSDPRVRPEVYDRQRVGSRFMAYDYVIQHMPGVRQNRPLYGNQNAAYAYDGNAMETPQVASGRIERSGTEQLWRKIGDWHNVVHRMGDSHPLHRVIKHRNQIQGFALGQLPDADPRIAENRMRTLCTNIQEPEAPLAQMDRNGLLLRQQAAAVLTDRKFMAPAAIIFDVARPPMMAHYDRAVPPPNDARAPVRDQRLCRMPGRHYRDEPAINAAIRKRINSHMMLRAYEMSREFPNGDAQYHFQNILNMRDTADLNRAQFGDRAAELYNKLAWTPPLPEELDADMMRTLRTARVIVFYRAIQRLMNVRVFAATHALVGAPLGGGWFNEESHTDDVDGQIRTYRRSQVFPHVSDRGSWSTFALSLLAADVQQVRPSTEDASRGAPPSRALRVRPNQPRQVRPDDRPARPTPALQAIDIAYEDIRQHVRRYYEEYGPPPADEDGAPPGRGPGRGDEGDGDDDGDDDDGDGDEDPQSVANRYRALLQMQVDTPQDAVEFAEDDYGDLNEMGADADDDVVAYAPNVIVLVGKIINAILHPSPTGESATWGALVGAAEGILRVVAARAVQNFTEDVFQTWLRSVAESEQAIDDILRHPRGSEIRQHAEFNQFLEVYVPVDAFIDTYLSRYVGRKVFKIFGDGTCLLHAYAYSHILSSQARTNARAGFAGYRAANEVIEEHGALRDNLQDKMRELGMPEESIGFVAIRGAYLDECAIQALAVLSGRDVYLQAHTGEGAIHESLGLRGFPSQDVVPLDEPLGLTDRPGVWLPPFEGSRLNTIRVAMSQSVDDVNAPIVLTARAVLTGGTSSNHYDATTNVPESMTYQAALHVPHKPLRDIIQDFNRTPLRLLTKENALFVLEHDTRLTDYFQRNITDPDQILDNINRWLRGEDEPAGQNRLNEANLNKESYFRTARRNVITSRRESNRMRVSNYLEGADNIEKASWYTDNIIIMYYSLLQGRDLSNNFIFFDSQNVANNNSHFYNTEEDPARAPNGPSVLTLHPDDCKNLDAYRGNVRSFILPHMLNNAHWFLVVLHLPETDDSHGRVLIYDPSPVGRLTRQQVKNLKNLMVHATKVLNLGLNRNVNTELINFWYVRGHPVQENDYDCGVYTCIYSNYVTRGYAAVDENTVDMRANTITVQLMENDPLHDLRQIYLPCIRKRIHYECLTCELSDELPAVNGNA</sequence>
<keyword evidence="2" id="KW-0645">Protease</keyword>
<dbReference type="GO" id="GO:0008234">
    <property type="term" value="F:cysteine-type peptidase activity"/>
    <property type="evidence" value="ECO:0007669"/>
    <property type="project" value="InterPro"/>
</dbReference>
<dbReference type="SUPFAM" id="SSF54001">
    <property type="entry name" value="Cysteine proteinases"/>
    <property type="match status" value="1"/>
</dbReference>
<name>A0AAE0F7D9_9CHLO</name>
<evidence type="ECO:0000313" key="6">
    <source>
        <dbReference type="EMBL" id="KAK3253090.1"/>
    </source>
</evidence>
<keyword evidence="3" id="KW-0378">Hydrolase</keyword>
<reference evidence="6 7" key="1">
    <citation type="journal article" date="2015" name="Genome Biol. Evol.">
        <title>Comparative Genomics of a Bacterivorous Green Alga Reveals Evolutionary Causalities and Consequences of Phago-Mixotrophic Mode of Nutrition.</title>
        <authorList>
            <person name="Burns J.A."/>
            <person name="Paasch A."/>
            <person name="Narechania A."/>
            <person name="Kim E."/>
        </authorList>
    </citation>
    <scope>NUCLEOTIDE SEQUENCE [LARGE SCALE GENOMIC DNA]</scope>
    <source>
        <strain evidence="6 7">PLY_AMNH</strain>
    </source>
</reference>
<feature type="region of interest" description="Disordered" evidence="4">
    <location>
        <begin position="1275"/>
        <end position="1320"/>
    </location>
</feature>
<evidence type="ECO:0000256" key="2">
    <source>
        <dbReference type="ARBA" id="ARBA00022670"/>
    </source>
</evidence>
<dbReference type="Gene3D" id="3.40.395.10">
    <property type="entry name" value="Adenoviral Proteinase, Chain A"/>
    <property type="match status" value="1"/>
</dbReference>
<comment type="similarity">
    <text evidence="1">Belongs to the peptidase C48 family.</text>
</comment>
<evidence type="ECO:0000259" key="5">
    <source>
        <dbReference type="PROSITE" id="PS50600"/>
    </source>
</evidence>
<feature type="domain" description="Ubiquitin-like protease family profile" evidence="5">
    <location>
        <begin position="1816"/>
        <end position="2016"/>
    </location>
</feature>
<dbReference type="Pfam" id="PF02902">
    <property type="entry name" value="Peptidase_C48"/>
    <property type="match status" value="1"/>
</dbReference>
<organism evidence="6 7">
    <name type="scientific">Cymbomonas tetramitiformis</name>
    <dbReference type="NCBI Taxonomy" id="36881"/>
    <lineage>
        <taxon>Eukaryota</taxon>
        <taxon>Viridiplantae</taxon>
        <taxon>Chlorophyta</taxon>
        <taxon>Pyramimonadophyceae</taxon>
        <taxon>Pyramimonadales</taxon>
        <taxon>Pyramimonadaceae</taxon>
        <taxon>Cymbomonas</taxon>
    </lineage>
</organism>
<evidence type="ECO:0000256" key="4">
    <source>
        <dbReference type="SAM" id="MobiDB-lite"/>
    </source>
</evidence>
<keyword evidence="7" id="KW-1185">Reference proteome</keyword>
<dbReference type="InterPro" id="IPR038765">
    <property type="entry name" value="Papain-like_cys_pep_sf"/>
</dbReference>
<feature type="compositionally biased region" description="Pro residues" evidence="4">
    <location>
        <begin position="23"/>
        <end position="40"/>
    </location>
</feature>
<feature type="region of interest" description="Disordered" evidence="4">
    <location>
        <begin position="1336"/>
        <end position="1377"/>
    </location>
</feature>
<dbReference type="PROSITE" id="PS50600">
    <property type="entry name" value="ULP_PROTEASE"/>
    <property type="match status" value="1"/>
</dbReference>
<feature type="compositionally biased region" description="Acidic residues" evidence="4">
    <location>
        <begin position="1359"/>
        <end position="1376"/>
    </location>
</feature>
<gene>
    <name evidence="6" type="ORF">CYMTET_37635</name>
</gene>
<dbReference type="InterPro" id="IPR003653">
    <property type="entry name" value="Peptidase_C48_C"/>
</dbReference>
<dbReference type="GO" id="GO:0006508">
    <property type="term" value="P:proteolysis"/>
    <property type="evidence" value="ECO:0007669"/>
    <property type="project" value="UniProtKB-KW"/>
</dbReference>
<feature type="region of interest" description="Disordered" evidence="4">
    <location>
        <begin position="1"/>
        <end position="66"/>
    </location>
</feature>
<feature type="compositionally biased region" description="Low complexity" evidence="4">
    <location>
        <begin position="11"/>
        <end position="20"/>
    </location>
</feature>
<feature type="compositionally biased region" description="Basic and acidic residues" evidence="4">
    <location>
        <begin position="41"/>
        <end position="59"/>
    </location>
</feature>
<proteinExistence type="inferred from homology"/>
<dbReference type="Proteomes" id="UP001190700">
    <property type="component" value="Unassembled WGS sequence"/>
</dbReference>